<dbReference type="Gene3D" id="3.90.550.10">
    <property type="entry name" value="Spore Coat Polysaccharide Biosynthesis Protein SpsA, Chain A"/>
    <property type="match status" value="1"/>
</dbReference>
<organism evidence="2">
    <name type="scientific">metagenome</name>
    <dbReference type="NCBI Taxonomy" id="256318"/>
    <lineage>
        <taxon>unclassified sequences</taxon>
        <taxon>metagenomes</taxon>
    </lineage>
</organism>
<dbReference type="InterPro" id="IPR029044">
    <property type="entry name" value="Nucleotide-diphossugar_trans"/>
</dbReference>
<dbReference type="Pfam" id="PF12804">
    <property type="entry name" value="NTP_transf_3"/>
    <property type="match status" value="1"/>
</dbReference>
<dbReference type="PANTHER" id="PTHR43777:SF1">
    <property type="entry name" value="MOLYBDENUM COFACTOR CYTIDYLYLTRANSFERASE"/>
    <property type="match status" value="1"/>
</dbReference>
<feature type="domain" description="MobA-like NTP transferase" evidence="1">
    <location>
        <begin position="8"/>
        <end position="162"/>
    </location>
</feature>
<dbReference type="SUPFAM" id="SSF53448">
    <property type="entry name" value="Nucleotide-diphospho-sugar transferases"/>
    <property type="match status" value="1"/>
</dbReference>
<gene>
    <name evidence="2" type="ORF">NOCA2290032</name>
</gene>
<sequence length="194" mass="20230">MPEPAFAAVILAGGTGVRLDGADKAALDLEGRTLLHHAVHAVRGALPIVVVADPVDPATLGGAAVRFVREEPAYGGPAAALLTGIDELPEGSTTVVVLAVDMPRVTRDTVARLLEAGRGGDGAALVDPRGRRQLAMALDLARVRQCAPARGTWHGLPMRSLLAPLELVAVEPVGEEGRDVDDWSDLRDLRNLGP</sequence>
<dbReference type="PANTHER" id="PTHR43777">
    <property type="entry name" value="MOLYBDENUM COFACTOR CYTIDYLYLTRANSFERASE"/>
    <property type="match status" value="1"/>
</dbReference>
<reference evidence="2" key="1">
    <citation type="submission" date="2015-08" db="EMBL/GenBank/DDBJ databases">
        <authorList>
            <person name="Babu N.S."/>
            <person name="Beckwith C.J."/>
            <person name="Beseler K.G."/>
            <person name="Brison A."/>
            <person name="Carone J.V."/>
            <person name="Caskin T.P."/>
            <person name="Diamond M."/>
            <person name="Durham M.E."/>
            <person name="Foxe J.M."/>
            <person name="Go M."/>
            <person name="Henderson B.A."/>
            <person name="Jones I.B."/>
            <person name="McGettigan J.A."/>
            <person name="Micheletti S.J."/>
            <person name="Nasrallah M.E."/>
            <person name="Ortiz D."/>
            <person name="Piller C.R."/>
            <person name="Privatt S.R."/>
            <person name="Schneider S.L."/>
            <person name="Sharp S."/>
            <person name="Smith T.C."/>
            <person name="Stanton J.D."/>
            <person name="Ullery H.E."/>
            <person name="Wilson R.J."/>
            <person name="Serrano M.G."/>
            <person name="Buck G."/>
            <person name="Lee V."/>
            <person name="Wang Y."/>
            <person name="Carvalho R."/>
            <person name="Voegtly L."/>
            <person name="Shi R."/>
            <person name="Duckworth R."/>
            <person name="Johnson A."/>
            <person name="Loviza R."/>
            <person name="Walstead R."/>
            <person name="Shah Z."/>
            <person name="Kiflezghi M."/>
            <person name="Wade K."/>
            <person name="Ball S.L."/>
            <person name="Bradley K.W."/>
            <person name="Asai D.J."/>
            <person name="Bowman C.A."/>
            <person name="Russell D.A."/>
            <person name="Pope W.H."/>
            <person name="Jacobs-Sera D."/>
            <person name="Hendrix R.W."/>
            <person name="Hatfull G.F."/>
        </authorList>
    </citation>
    <scope>NUCLEOTIDE SEQUENCE</scope>
</reference>
<dbReference type="EMBL" id="CZKA01000022">
    <property type="protein sequence ID" value="CUR55645.1"/>
    <property type="molecule type" value="Genomic_DNA"/>
</dbReference>
<protein>
    <submittedName>
        <fullName evidence="2">Molybdopterin-guanine dinucleotide biosynthesis protein</fullName>
    </submittedName>
</protein>
<evidence type="ECO:0000313" key="2">
    <source>
        <dbReference type="EMBL" id="CUR55645.1"/>
    </source>
</evidence>
<accession>A0A2P2C0V9</accession>
<dbReference type="InterPro" id="IPR025877">
    <property type="entry name" value="MobA-like_NTP_Trfase"/>
</dbReference>
<dbReference type="AlphaFoldDB" id="A0A2P2C0V9"/>
<evidence type="ECO:0000259" key="1">
    <source>
        <dbReference type="Pfam" id="PF12804"/>
    </source>
</evidence>
<dbReference type="GO" id="GO:0016779">
    <property type="term" value="F:nucleotidyltransferase activity"/>
    <property type="evidence" value="ECO:0007669"/>
    <property type="project" value="UniProtKB-ARBA"/>
</dbReference>
<name>A0A2P2C0V9_9ZZZZ</name>
<proteinExistence type="predicted"/>